<dbReference type="InterPro" id="IPR049012">
    <property type="entry name" value="Mutator_transp_dom"/>
</dbReference>
<feature type="non-terminal residue" evidence="2">
    <location>
        <position position="111"/>
    </location>
</feature>
<dbReference type="Pfam" id="PF20700">
    <property type="entry name" value="Mutator"/>
    <property type="match status" value="1"/>
</dbReference>
<dbReference type="AlphaFoldDB" id="A0A1B6MUH5"/>
<accession>A0A1B6MUH5</accession>
<organism evidence="2">
    <name type="scientific">Graphocephala atropunctata</name>
    <dbReference type="NCBI Taxonomy" id="36148"/>
    <lineage>
        <taxon>Eukaryota</taxon>
        <taxon>Metazoa</taxon>
        <taxon>Ecdysozoa</taxon>
        <taxon>Arthropoda</taxon>
        <taxon>Hexapoda</taxon>
        <taxon>Insecta</taxon>
        <taxon>Pterygota</taxon>
        <taxon>Neoptera</taxon>
        <taxon>Paraneoptera</taxon>
        <taxon>Hemiptera</taxon>
        <taxon>Auchenorrhyncha</taxon>
        <taxon>Membracoidea</taxon>
        <taxon>Cicadellidae</taxon>
        <taxon>Cicadellinae</taxon>
        <taxon>Cicadellini</taxon>
        <taxon>Graphocephala</taxon>
    </lineage>
</organism>
<dbReference type="EMBL" id="GEBQ01000383">
    <property type="protein sequence ID" value="JAT39594.1"/>
    <property type="molecule type" value="Transcribed_RNA"/>
</dbReference>
<proteinExistence type="predicted"/>
<evidence type="ECO:0000259" key="1">
    <source>
        <dbReference type="Pfam" id="PF20700"/>
    </source>
</evidence>
<sequence>IECSNHLLRNYCSKLRDVTVCAKLGPISQRRIVGKSIMRLRSAVTKAVEYRRQEEGKTDSERIAFLKQDLTNSANHVFGEHLKCRELAYFCTGAKEGEINHVPELKESGIY</sequence>
<evidence type="ECO:0000313" key="2">
    <source>
        <dbReference type="EMBL" id="JAT39594.1"/>
    </source>
</evidence>
<protein>
    <recommendedName>
        <fullName evidence="1">Mutator-like transposase domain-containing protein</fullName>
    </recommendedName>
</protein>
<feature type="domain" description="Mutator-like transposase" evidence="1">
    <location>
        <begin position="1"/>
        <end position="91"/>
    </location>
</feature>
<reference evidence="2" key="1">
    <citation type="submission" date="2015-11" db="EMBL/GenBank/DDBJ databases">
        <title>De novo transcriptome assembly of four potential Pierce s Disease insect vectors from Arizona vineyards.</title>
        <authorList>
            <person name="Tassone E.E."/>
        </authorList>
    </citation>
    <scope>NUCLEOTIDE SEQUENCE</scope>
</reference>
<feature type="non-terminal residue" evidence="2">
    <location>
        <position position="1"/>
    </location>
</feature>
<gene>
    <name evidence="2" type="ORF">g.52480</name>
</gene>
<name>A0A1B6MUH5_9HEMI</name>